<evidence type="ECO:0000256" key="3">
    <source>
        <dbReference type="ARBA" id="ARBA00022603"/>
    </source>
</evidence>
<dbReference type="SMART" id="SM00317">
    <property type="entry name" value="SET"/>
    <property type="match status" value="1"/>
</dbReference>
<dbReference type="PROSITE" id="PS50280">
    <property type="entry name" value="SET"/>
    <property type="match status" value="1"/>
</dbReference>
<gene>
    <name evidence="12" type="ORF">BT63DRAFT_290421</name>
</gene>
<evidence type="ECO:0000256" key="5">
    <source>
        <dbReference type="ARBA" id="ARBA00022691"/>
    </source>
</evidence>
<evidence type="ECO:0000256" key="7">
    <source>
        <dbReference type="ARBA" id="ARBA00022833"/>
    </source>
</evidence>
<feature type="domain" description="SET" evidence="9">
    <location>
        <begin position="155"/>
        <end position="285"/>
    </location>
</feature>
<keyword evidence="4" id="KW-0808">Transferase</keyword>
<evidence type="ECO:0000256" key="4">
    <source>
        <dbReference type="ARBA" id="ARBA00022679"/>
    </source>
</evidence>
<evidence type="ECO:0000256" key="1">
    <source>
        <dbReference type="ARBA" id="ARBA00004286"/>
    </source>
</evidence>
<dbReference type="GO" id="GO:0032259">
    <property type="term" value="P:methylation"/>
    <property type="evidence" value="ECO:0007669"/>
    <property type="project" value="UniProtKB-KW"/>
</dbReference>
<name>A0A6A6U8X4_9PEZI</name>
<proteinExistence type="predicted"/>
<keyword evidence="6" id="KW-0479">Metal-binding</keyword>
<evidence type="ECO:0000313" key="13">
    <source>
        <dbReference type="Proteomes" id="UP000799302"/>
    </source>
</evidence>
<dbReference type="SUPFAM" id="SSF82199">
    <property type="entry name" value="SET domain"/>
    <property type="match status" value="1"/>
</dbReference>
<dbReference type="InterPro" id="IPR046341">
    <property type="entry name" value="SET_dom_sf"/>
</dbReference>
<dbReference type="GO" id="GO:0005634">
    <property type="term" value="C:nucleus"/>
    <property type="evidence" value="ECO:0007669"/>
    <property type="project" value="InterPro"/>
</dbReference>
<dbReference type="Pfam" id="PF00856">
    <property type="entry name" value="SET"/>
    <property type="match status" value="1"/>
</dbReference>
<dbReference type="Proteomes" id="UP000799302">
    <property type="component" value="Unassembled WGS sequence"/>
</dbReference>
<evidence type="ECO:0000256" key="2">
    <source>
        <dbReference type="ARBA" id="ARBA00022454"/>
    </source>
</evidence>
<dbReference type="GO" id="GO:0005694">
    <property type="term" value="C:chromosome"/>
    <property type="evidence" value="ECO:0007669"/>
    <property type="project" value="UniProtKB-SubCell"/>
</dbReference>
<evidence type="ECO:0000313" key="12">
    <source>
        <dbReference type="EMBL" id="KAF2667344.1"/>
    </source>
</evidence>
<dbReference type="EMBL" id="MU004237">
    <property type="protein sequence ID" value="KAF2667344.1"/>
    <property type="molecule type" value="Genomic_DNA"/>
</dbReference>
<evidence type="ECO:0000259" key="9">
    <source>
        <dbReference type="PROSITE" id="PS50280"/>
    </source>
</evidence>
<dbReference type="InterPro" id="IPR007728">
    <property type="entry name" value="Pre-SET_dom"/>
</dbReference>
<evidence type="ECO:0000259" key="10">
    <source>
        <dbReference type="PROSITE" id="PS50867"/>
    </source>
</evidence>
<dbReference type="PANTHER" id="PTHR46223:SF3">
    <property type="entry name" value="HISTONE-LYSINE N-METHYLTRANSFERASE SET-23"/>
    <property type="match status" value="1"/>
</dbReference>
<dbReference type="Gene3D" id="2.170.270.10">
    <property type="entry name" value="SET domain"/>
    <property type="match status" value="1"/>
</dbReference>
<feature type="domain" description="Post-SET" evidence="11">
    <location>
        <begin position="312"/>
        <end position="328"/>
    </location>
</feature>
<dbReference type="Pfam" id="PF05033">
    <property type="entry name" value="Pre-SET"/>
    <property type="match status" value="1"/>
</dbReference>
<dbReference type="InterPro" id="IPR050973">
    <property type="entry name" value="H3K9_Histone-Lys_N-MTase"/>
</dbReference>
<reference evidence="12" key="1">
    <citation type="journal article" date="2020" name="Stud. Mycol.">
        <title>101 Dothideomycetes genomes: a test case for predicting lifestyles and emergence of pathogens.</title>
        <authorList>
            <person name="Haridas S."/>
            <person name="Albert R."/>
            <person name="Binder M."/>
            <person name="Bloem J."/>
            <person name="Labutti K."/>
            <person name="Salamov A."/>
            <person name="Andreopoulos B."/>
            <person name="Baker S."/>
            <person name="Barry K."/>
            <person name="Bills G."/>
            <person name="Bluhm B."/>
            <person name="Cannon C."/>
            <person name="Castanera R."/>
            <person name="Culley D."/>
            <person name="Daum C."/>
            <person name="Ezra D."/>
            <person name="Gonzalez J."/>
            <person name="Henrissat B."/>
            <person name="Kuo A."/>
            <person name="Liang C."/>
            <person name="Lipzen A."/>
            <person name="Lutzoni F."/>
            <person name="Magnuson J."/>
            <person name="Mondo S."/>
            <person name="Nolan M."/>
            <person name="Ohm R."/>
            <person name="Pangilinan J."/>
            <person name="Park H.-J."/>
            <person name="Ramirez L."/>
            <person name="Alfaro M."/>
            <person name="Sun H."/>
            <person name="Tritt A."/>
            <person name="Yoshinaga Y."/>
            <person name="Zwiers L.-H."/>
            <person name="Turgeon B."/>
            <person name="Goodwin S."/>
            <person name="Spatafora J."/>
            <person name="Crous P."/>
            <person name="Grigoriev I."/>
        </authorList>
    </citation>
    <scope>NUCLEOTIDE SEQUENCE</scope>
    <source>
        <strain evidence="12">CBS 115976</strain>
    </source>
</reference>
<organism evidence="12 13">
    <name type="scientific">Microthyrium microscopicum</name>
    <dbReference type="NCBI Taxonomy" id="703497"/>
    <lineage>
        <taxon>Eukaryota</taxon>
        <taxon>Fungi</taxon>
        <taxon>Dikarya</taxon>
        <taxon>Ascomycota</taxon>
        <taxon>Pezizomycotina</taxon>
        <taxon>Dothideomycetes</taxon>
        <taxon>Dothideomycetes incertae sedis</taxon>
        <taxon>Microthyriales</taxon>
        <taxon>Microthyriaceae</taxon>
        <taxon>Microthyrium</taxon>
    </lineage>
</organism>
<protein>
    <submittedName>
        <fullName evidence="12">SET domain-containing protein</fullName>
    </submittedName>
</protein>
<keyword evidence="7" id="KW-0862">Zinc</keyword>
<evidence type="ECO:0000256" key="6">
    <source>
        <dbReference type="ARBA" id="ARBA00022723"/>
    </source>
</evidence>
<feature type="region of interest" description="Disordered" evidence="8">
    <location>
        <begin position="287"/>
        <end position="312"/>
    </location>
</feature>
<dbReference type="InterPro" id="IPR001214">
    <property type="entry name" value="SET_dom"/>
</dbReference>
<evidence type="ECO:0000256" key="8">
    <source>
        <dbReference type="SAM" id="MobiDB-lite"/>
    </source>
</evidence>
<comment type="subcellular location">
    <subcellularLocation>
        <location evidence="1">Chromosome</location>
    </subcellularLocation>
</comment>
<dbReference type="SMART" id="SM00468">
    <property type="entry name" value="PreSET"/>
    <property type="match status" value="1"/>
</dbReference>
<dbReference type="GO" id="GO:0008270">
    <property type="term" value="F:zinc ion binding"/>
    <property type="evidence" value="ECO:0007669"/>
    <property type="project" value="InterPro"/>
</dbReference>
<dbReference type="PROSITE" id="PS50867">
    <property type="entry name" value="PRE_SET"/>
    <property type="match status" value="1"/>
</dbReference>
<keyword evidence="13" id="KW-1185">Reference proteome</keyword>
<dbReference type="PANTHER" id="PTHR46223">
    <property type="entry name" value="HISTONE-LYSINE N-METHYLTRANSFERASE SUV39H"/>
    <property type="match status" value="1"/>
</dbReference>
<dbReference type="SMART" id="SM00508">
    <property type="entry name" value="PostSET"/>
    <property type="match status" value="1"/>
</dbReference>
<feature type="compositionally biased region" description="Polar residues" evidence="8">
    <location>
        <begin position="302"/>
        <end position="312"/>
    </location>
</feature>
<sequence>MLAHAADVSVAFAERVIRAEFEKKLAHYCSQKPGGIDSIVNDLDSSSPPLSFKLMDSYVFLDPATDAVNFQDTQVGCSSCRPQMGRNMGCEYVNKCDCLEDHPIRKFPYKKPNNSDFWVLQMKYLEGRYVIIECNELCECGPSCKTRVTQKGRQVPMTIFKTPNRGWGLKCKQDLIKGQFIDLYWGEVIPVAEAQLRQESGPADKASYLFDLDKWALGNKDLEEQMLVVDGEKMGGITRFMNHSCDPNCGVYAVSYNKNDYLRYNTAFFALEDIPAGSELTFDYLEGEEQSDSQGDDAPFASQASQGNTTKTRVPCHCGARNCRGLLWRNG</sequence>
<keyword evidence="3" id="KW-0489">Methyltransferase</keyword>
<keyword evidence="2" id="KW-0158">Chromosome</keyword>
<dbReference type="InterPro" id="IPR003616">
    <property type="entry name" value="Post-SET_dom"/>
</dbReference>
<dbReference type="GO" id="GO:0042054">
    <property type="term" value="F:histone methyltransferase activity"/>
    <property type="evidence" value="ECO:0007669"/>
    <property type="project" value="InterPro"/>
</dbReference>
<dbReference type="AlphaFoldDB" id="A0A6A6U8X4"/>
<dbReference type="OrthoDB" id="308383at2759"/>
<feature type="domain" description="Pre-SET" evidence="10">
    <location>
        <begin position="75"/>
        <end position="152"/>
    </location>
</feature>
<accession>A0A6A6U8X4</accession>
<keyword evidence="5" id="KW-0949">S-adenosyl-L-methionine</keyword>
<dbReference type="PROSITE" id="PS50868">
    <property type="entry name" value="POST_SET"/>
    <property type="match status" value="1"/>
</dbReference>
<evidence type="ECO:0000259" key="11">
    <source>
        <dbReference type="PROSITE" id="PS50868"/>
    </source>
</evidence>